<sequence length="516" mass="58982">MSVQVSYKKQATMGILGLLILFLVVEVMANVWWITQINCEFEENEIFMNMDDEEKRQLCVDLYDVKILGDELIPNQQSDSININSLGFRGEEFSIEKSADTFRIFMLGGSTMFGHGATSDKTTISGYMTTFFEDVDDNFNIEIINSGIQGADSFNELNLINTRLLELDPDMIIIYDGWNDLRTEHSPDTIQNNWNSMCELGIENNIDVVIALQPIAGFGNKKLTDQELVYAKTGTNYNNLQLINFQNDYESYAKNLDTLSSCTLHIDLRNVFDKETSPVYWDQGHVSDLGNRIVADKIYENILSLLPTQKSSSFSNNTLIDEQSIIESGFKYLFSSYKTPVMLGSFVSYETNFPLTLVEPTLDTSSKKLIFETQSKEYNSESISITIELIKNEDDNKQKILKLKTMNNSNNAEISHVTYFIKIYENNELLISDFFYTDDETLFINVLQNDSDSIKIIGDRKYDHNALIENSKSSVEITGPILKDGITYNFNIELRTLYDESNWVFSLDNFDVDVFS</sequence>
<dbReference type="PANTHER" id="PTHR30383">
    <property type="entry name" value="THIOESTERASE 1/PROTEASE 1/LYSOPHOSPHOLIPASE L1"/>
    <property type="match status" value="1"/>
</dbReference>
<dbReference type="GO" id="GO:0004622">
    <property type="term" value="F:phosphatidylcholine lysophospholipase activity"/>
    <property type="evidence" value="ECO:0007669"/>
    <property type="project" value="TreeGrafter"/>
</dbReference>
<dbReference type="Gene3D" id="3.40.50.1110">
    <property type="entry name" value="SGNH hydrolase"/>
    <property type="match status" value="1"/>
</dbReference>
<dbReference type="EMBL" id="KF901165">
    <property type="protein sequence ID" value="AIF20441.1"/>
    <property type="molecule type" value="Genomic_DNA"/>
</dbReference>
<name>A0A075HVX5_9ARCH</name>
<accession>A0A075HVX5</accession>
<reference evidence="1" key="1">
    <citation type="journal article" date="2014" name="Genome Biol. Evol.">
        <title>Pangenome evidence for extensive interdomain horizontal transfer affecting lineage core and shell genes in uncultured planktonic thaumarchaeota and euryarchaeota.</title>
        <authorList>
            <person name="Deschamps P."/>
            <person name="Zivanovic Y."/>
            <person name="Moreira D."/>
            <person name="Rodriguez-Valera F."/>
            <person name="Lopez-Garcia P."/>
        </authorList>
    </citation>
    <scope>NUCLEOTIDE SEQUENCE</scope>
</reference>
<organism evidence="1">
    <name type="scientific">uncultured marine thaumarchaeote KM3_89_H08</name>
    <dbReference type="NCBI Taxonomy" id="1456341"/>
    <lineage>
        <taxon>Archaea</taxon>
        <taxon>Nitrososphaerota</taxon>
        <taxon>environmental samples</taxon>
    </lineage>
</organism>
<proteinExistence type="predicted"/>
<protein>
    <submittedName>
        <fullName evidence="1">GDSL family lipase</fullName>
    </submittedName>
</protein>
<evidence type="ECO:0000313" key="1">
    <source>
        <dbReference type="EMBL" id="AIF20441.1"/>
    </source>
</evidence>
<dbReference type="PANTHER" id="PTHR30383:SF5">
    <property type="entry name" value="SGNH HYDROLASE-TYPE ESTERASE DOMAIN-CONTAINING PROTEIN"/>
    <property type="match status" value="1"/>
</dbReference>
<dbReference type="SUPFAM" id="SSF52266">
    <property type="entry name" value="SGNH hydrolase"/>
    <property type="match status" value="1"/>
</dbReference>
<dbReference type="InterPro" id="IPR036514">
    <property type="entry name" value="SGNH_hydro_sf"/>
</dbReference>
<dbReference type="AlphaFoldDB" id="A0A075HVX5"/>
<dbReference type="InterPro" id="IPR051532">
    <property type="entry name" value="Ester_Hydrolysis_Enzymes"/>
</dbReference>
<dbReference type="CDD" id="cd00229">
    <property type="entry name" value="SGNH_hydrolase"/>
    <property type="match status" value="1"/>
</dbReference>